<accession>A0A251TJ87</accession>
<reference evidence="1 3" key="1">
    <citation type="journal article" date="2017" name="Nature">
        <title>The sunflower genome provides insights into oil metabolism, flowering and Asterid evolution.</title>
        <authorList>
            <person name="Badouin H."/>
            <person name="Gouzy J."/>
            <person name="Grassa C.J."/>
            <person name="Murat F."/>
            <person name="Staton S.E."/>
            <person name="Cottret L."/>
            <person name="Lelandais-Briere C."/>
            <person name="Owens G.L."/>
            <person name="Carrere S."/>
            <person name="Mayjonade B."/>
            <person name="Legrand L."/>
            <person name="Gill N."/>
            <person name="Kane N.C."/>
            <person name="Bowers J.E."/>
            <person name="Hubner S."/>
            <person name="Bellec A."/>
            <person name="Berard A."/>
            <person name="Berges H."/>
            <person name="Blanchet N."/>
            <person name="Boniface M.C."/>
            <person name="Brunel D."/>
            <person name="Catrice O."/>
            <person name="Chaidir N."/>
            <person name="Claudel C."/>
            <person name="Donnadieu C."/>
            <person name="Faraut T."/>
            <person name="Fievet G."/>
            <person name="Helmstetter N."/>
            <person name="King M."/>
            <person name="Knapp S.J."/>
            <person name="Lai Z."/>
            <person name="Le Paslier M.C."/>
            <person name="Lippi Y."/>
            <person name="Lorenzon L."/>
            <person name="Mandel J.R."/>
            <person name="Marage G."/>
            <person name="Marchand G."/>
            <person name="Marquand E."/>
            <person name="Bret-Mestries E."/>
            <person name="Morien E."/>
            <person name="Nambeesan S."/>
            <person name="Nguyen T."/>
            <person name="Pegot-Espagnet P."/>
            <person name="Pouilly N."/>
            <person name="Raftis F."/>
            <person name="Sallet E."/>
            <person name="Schiex T."/>
            <person name="Thomas J."/>
            <person name="Vandecasteele C."/>
            <person name="Vares D."/>
            <person name="Vear F."/>
            <person name="Vautrin S."/>
            <person name="Crespi M."/>
            <person name="Mangin B."/>
            <person name="Burke J.M."/>
            <person name="Salse J."/>
            <person name="Munos S."/>
            <person name="Vincourt P."/>
            <person name="Rieseberg L.H."/>
            <person name="Langlade N.B."/>
        </authorList>
    </citation>
    <scope>NUCLEOTIDE SEQUENCE [LARGE SCALE GENOMIC DNA]</scope>
    <source>
        <strain evidence="3">cv. SF193</strain>
        <tissue evidence="1">Leaves</tissue>
    </source>
</reference>
<dbReference type="InParanoid" id="A0A251TJ87"/>
<organism evidence="2 3">
    <name type="scientific">Helianthus annuus</name>
    <name type="common">Common sunflower</name>
    <dbReference type="NCBI Taxonomy" id="4232"/>
    <lineage>
        <taxon>Eukaryota</taxon>
        <taxon>Viridiplantae</taxon>
        <taxon>Streptophyta</taxon>
        <taxon>Embryophyta</taxon>
        <taxon>Tracheophyta</taxon>
        <taxon>Spermatophyta</taxon>
        <taxon>Magnoliopsida</taxon>
        <taxon>eudicotyledons</taxon>
        <taxon>Gunneridae</taxon>
        <taxon>Pentapetalae</taxon>
        <taxon>asterids</taxon>
        <taxon>campanulids</taxon>
        <taxon>Asterales</taxon>
        <taxon>Asteraceae</taxon>
        <taxon>Asteroideae</taxon>
        <taxon>Heliantheae alliance</taxon>
        <taxon>Heliantheae</taxon>
        <taxon>Helianthus</taxon>
    </lineage>
</organism>
<reference evidence="2" key="2">
    <citation type="submission" date="2017-02" db="EMBL/GenBank/DDBJ databases">
        <title>Sunflower complete genome.</title>
        <authorList>
            <person name="Langlade N."/>
            <person name="Munos S."/>
        </authorList>
    </citation>
    <scope>NUCLEOTIDE SEQUENCE [LARGE SCALE GENOMIC DNA]</scope>
    <source>
        <tissue evidence="2">Leaves</tissue>
    </source>
</reference>
<protein>
    <submittedName>
        <fullName evidence="2">Uncharacterized protein</fullName>
    </submittedName>
</protein>
<dbReference type="Gramene" id="mRNA:HanXRQr2_Chr06g0257381">
    <property type="protein sequence ID" value="mRNA:HanXRQr2_Chr06g0257381"/>
    <property type="gene ID" value="HanXRQr2_Chr06g0257381"/>
</dbReference>
<name>A0A251TJ87_HELAN</name>
<evidence type="ECO:0000313" key="1">
    <source>
        <dbReference type="EMBL" id="KAF5802249.1"/>
    </source>
</evidence>
<reference evidence="1" key="3">
    <citation type="submission" date="2020-06" db="EMBL/GenBank/DDBJ databases">
        <title>Helianthus annuus Genome sequencing and assembly Release 2.</title>
        <authorList>
            <person name="Gouzy J."/>
            <person name="Langlade N."/>
            <person name="Munos S."/>
        </authorList>
    </citation>
    <scope>NUCLEOTIDE SEQUENCE</scope>
    <source>
        <tissue evidence="1">Leaves</tissue>
    </source>
</reference>
<proteinExistence type="predicted"/>
<evidence type="ECO:0000313" key="3">
    <source>
        <dbReference type="Proteomes" id="UP000215914"/>
    </source>
</evidence>
<dbReference type="EMBL" id="CM007899">
    <property type="protein sequence ID" value="OTG10061.1"/>
    <property type="molecule type" value="Genomic_DNA"/>
</dbReference>
<dbReference type="EMBL" id="MNCJ02000321">
    <property type="protein sequence ID" value="KAF5802249.1"/>
    <property type="molecule type" value="Genomic_DNA"/>
</dbReference>
<dbReference type="Proteomes" id="UP000215914">
    <property type="component" value="Chromosome 10"/>
</dbReference>
<sequence>MEVNASMEGFNIRQILRAKMLWKQKICSSGGQAIESPIICYTSKQCLGSGRS</sequence>
<keyword evidence="3" id="KW-1185">Reference proteome</keyword>
<evidence type="ECO:0000313" key="2">
    <source>
        <dbReference type="EMBL" id="OTG10061.1"/>
    </source>
</evidence>
<gene>
    <name evidence="2" type="ORF">HannXRQ_Chr10g0283431</name>
    <name evidence="1" type="ORF">HanXRQr2_Chr06g0257381</name>
</gene>
<dbReference type="AlphaFoldDB" id="A0A251TJ87"/>